<dbReference type="InterPro" id="IPR017871">
    <property type="entry name" value="ABC_transporter-like_CS"/>
</dbReference>
<dbReference type="OrthoDB" id="9804819at2"/>
<keyword evidence="1" id="KW-0547">Nucleotide-binding</keyword>
<keyword evidence="2" id="KW-0067">ATP-binding</keyword>
<dbReference type="AlphaFoldDB" id="A0A0R1MUW2"/>
<protein>
    <submittedName>
        <fullName evidence="4">ABC transporter ecsA-like protein</fullName>
    </submittedName>
</protein>
<dbReference type="GO" id="GO:0016887">
    <property type="term" value="F:ATP hydrolysis activity"/>
    <property type="evidence" value="ECO:0007669"/>
    <property type="project" value="InterPro"/>
</dbReference>
<dbReference type="GeneID" id="98310309"/>
<accession>A0A0R1MUW2</accession>
<dbReference type="PANTHER" id="PTHR43038">
    <property type="entry name" value="ATP-BINDING CASSETTE, SUB-FAMILY H, MEMBER 1"/>
    <property type="match status" value="1"/>
</dbReference>
<dbReference type="RefSeq" id="WP_057868677.1">
    <property type="nucleotide sequence ID" value="NZ_AZDX01000002.1"/>
</dbReference>
<dbReference type="PANTHER" id="PTHR43038:SF3">
    <property type="entry name" value="ABC TRANSPORTER G FAMILY MEMBER 20 ISOFORM X1"/>
    <property type="match status" value="1"/>
</dbReference>
<organism evidence="4 5">
    <name type="scientific">Liquorilactobacillus hordei DSM 19519</name>
    <dbReference type="NCBI Taxonomy" id="1423759"/>
    <lineage>
        <taxon>Bacteria</taxon>
        <taxon>Bacillati</taxon>
        <taxon>Bacillota</taxon>
        <taxon>Bacilli</taxon>
        <taxon>Lactobacillales</taxon>
        <taxon>Lactobacillaceae</taxon>
        <taxon>Liquorilactobacillus</taxon>
    </lineage>
</organism>
<evidence type="ECO:0000259" key="3">
    <source>
        <dbReference type="PROSITE" id="PS50893"/>
    </source>
</evidence>
<dbReference type="EMBL" id="AZDX01000002">
    <property type="protein sequence ID" value="KRL08179.1"/>
    <property type="molecule type" value="Genomic_DNA"/>
</dbReference>
<evidence type="ECO:0000256" key="1">
    <source>
        <dbReference type="ARBA" id="ARBA00022741"/>
    </source>
</evidence>
<dbReference type="InterPro" id="IPR027417">
    <property type="entry name" value="P-loop_NTPase"/>
</dbReference>
<dbReference type="Gene3D" id="3.40.50.300">
    <property type="entry name" value="P-loop containing nucleotide triphosphate hydrolases"/>
    <property type="match status" value="1"/>
</dbReference>
<proteinExistence type="predicted"/>
<dbReference type="Pfam" id="PF00005">
    <property type="entry name" value="ABC_tran"/>
    <property type="match status" value="1"/>
</dbReference>
<evidence type="ECO:0000256" key="2">
    <source>
        <dbReference type="ARBA" id="ARBA00022840"/>
    </source>
</evidence>
<feature type="domain" description="ABC transporter" evidence="3">
    <location>
        <begin position="9"/>
        <end position="236"/>
    </location>
</feature>
<keyword evidence="5" id="KW-1185">Reference proteome</keyword>
<name>A0A0R1MUW2_9LACO</name>
<evidence type="ECO:0000313" key="5">
    <source>
        <dbReference type="Proteomes" id="UP000051448"/>
    </source>
</evidence>
<dbReference type="STRING" id="1423759.FC92_GL000694"/>
<dbReference type="SMART" id="SM00382">
    <property type="entry name" value="AAA"/>
    <property type="match status" value="1"/>
</dbReference>
<dbReference type="GO" id="GO:0005524">
    <property type="term" value="F:ATP binding"/>
    <property type="evidence" value="ECO:0007669"/>
    <property type="project" value="UniProtKB-KW"/>
</dbReference>
<dbReference type="InterPro" id="IPR003439">
    <property type="entry name" value="ABC_transporter-like_ATP-bd"/>
</dbReference>
<sequence>MANSDYPIASISHASKRFGQKKVLNDITIKINAGQIMGLIGPSGSGKTTTIKCLLGMEKLEAGSATIFEKKMPNRQILEKIGYMGQTDALYENLTALENLTFFGNLMGITGPALNKTINKNMELVNLTSSLHQIVADFSGGMKRRLSLAIALLANPNLIILDEPTVGIDPSLRLDIWAQLRTLAIAQKAIIVTTHVMDEAEKCDVVGLIINGEIFALGTPTELKKKFNATSIEEVFLKAEVNSK</sequence>
<dbReference type="CDD" id="cd03230">
    <property type="entry name" value="ABC_DR_subfamily_A"/>
    <property type="match status" value="1"/>
</dbReference>
<dbReference type="PATRIC" id="fig|1423759.3.peg.734"/>
<comment type="caution">
    <text evidence="4">The sequence shown here is derived from an EMBL/GenBank/DDBJ whole genome shotgun (WGS) entry which is preliminary data.</text>
</comment>
<gene>
    <name evidence="4" type="ORF">FC92_GL000694</name>
</gene>
<dbReference type="PROSITE" id="PS50893">
    <property type="entry name" value="ABC_TRANSPORTER_2"/>
    <property type="match status" value="1"/>
</dbReference>
<dbReference type="PROSITE" id="PS00211">
    <property type="entry name" value="ABC_TRANSPORTER_1"/>
    <property type="match status" value="1"/>
</dbReference>
<evidence type="ECO:0000313" key="4">
    <source>
        <dbReference type="EMBL" id="KRL08179.1"/>
    </source>
</evidence>
<reference evidence="4 5" key="1">
    <citation type="journal article" date="2015" name="Genome Announc.">
        <title>Expanding the biotechnology potential of lactobacilli through comparative genomics of 213 strains and associated genera.</title>
        <authorList>
            <person name="Sun Z."/>
            <person name="Harris H.M."/>
            <person name="McCann A."/>
            <person name="Guo C."/>
            <person name="Argimon S."/>
            <person name="Zhang W."/>
            <person name="Yang X."/>
            <person name="Jeffery I.B."/>
            <person name="Cooney J.C."/>
            <person name="Kagawa T.F."/>
            <person name="Liu W."/>
            <person name="Song Y."/>
            <person name="Salvetti E."/>
            <person name="Wrobel A."/>
            <person name="Rasinkangas P."/>
            <person name="Parkhill J."/>
            <person name="Rea M.C."/>
            <person name="O'Sullivan O."/>
            <person name="Ritari J."/>
            <person name="Douillard F.P."/>
            <person name="Paul Ross R."/>
            <person name="Yang R."/>
            <person name="Briner A.E."/>
            <person name="Felis G.E."/>
            <person name="de Vos W.M."/>
            <person name="Barrangou R."/>
            <person name="Klaenhammer T.R."/>
            <person name="Caufield P.W."/>
            <person name="Cui Y."/>
            <person name="Zhang H."/>
            <person name="O'Toole P.W."/>
        </authorList>
    </citation>
    <scope>NUCLEOTIDE SEQUENCE [LARGE SCALE GENOMIC DNA]</scope>
    <source>
        <strain evidence="4 5">DSM 19519</strain>
    </source>
</reference>
<dbReference type="Proteomes" id="UP000051448">
    <property type="component" value="Unassembled WGS sequence"/>
</dbReference>
<dbReference type="InterPro" id="IPR003593">
    <property type="entry name" value="AAA+_ATPase"/>
</dbReference>
<dbReference type="SUPFAM" id="SSF52540">
    <property type="entry name" value="P-loop containing nucleoside triphosphate hydrolases"/>
    <property type="match status" value="1"/>
</dbReference>